<evidence type="ECO:0000256" key="2">
    <source>
        <dbReference type="ARBA" id="ARBA00022630"/>
    </source>
</evidence>
<dbReference type="PIRSF" id="PIRSF005426">
    <property type="entry name" value="Frp"/>
    <property type="match status" value="1"/>
</dbReference>
<dbReference type="NCBIfam" id="NF008033">
    <property type="entry name" value="PRK10765.1"/>
    <property type="match status" value="1"/>
</dbReference>
<dbReference type="EC" id="1.5.1.38" evidence="7"/>
<feature type="domain" description="Nitroreductase" evidence="6">
    <location>
        <begin position="10"/>
        <end position="159"/>
    </location>
</feature>
<keyword evidence="4 5" id="KW-0560">Oxidoreductase</keyword>
<comment type="caution">
    <text evidence="7">The sequence shown here is derived from an EMBL/GenBank/DDBJ whole genome shotgun (WGS) entry which is preliminary data.</text>
</comment>
<evidence type="ECO:0000256" key="3">
    <source>
        <dbReference type="ARBA" id="ARBA00022643"/>
    </source>
</evidence>
<dbReference type="PANTHER" id="PTHR43425">
    <property type="entry name" value="OXYGEN-INSENSITIVE NADPH NITROREDUCTASE"/>
    <property type="match status" value="1"/>
</dbReference>
<name>A0A8I1W6T5_PLESH</name>
<reference evidence="7" key="1">
    <citation type="submission" date="2021-03" db="EMBL/GenBank/DDBJ databases">
        <title>Plesiomonas shigelloides zfcc0051, isolated from zebrafish feces.</title>
        <authorList>
            <person name="Vanderhoek Z."/>
            <person name="Gaulke C."/>
        </authorList>
    </citation>
    <scope>NUCLEOTIDE SEQUENCE</scope>
    <source>
        <strain evidence="7">Zfcc0051</strain>
    </source>
</reference>
<dbReference type="CDD" id="cd02146">
    <property type="entry name" value="NfsA-like"/>
    <property type="match status" value="1"/>
</dbReference>
<dbReference type="Pfam" id="PF00881">
    <property type="entry name" value="Nitroreductase"/>
    <property type="match status" value="1"/>
</dbReference>
<dbReference type="InterPro" id="IPR029479">
    <property type="entry name" value="Nitroreductase"/>
</dbReference>
<dbReference type="SUPFAM" id="SSF55469">
    <property type="entry name" value="FMN-dependent nitroreductase-like"/>
    <property type="match status" value="1"/>
</dbReference>
<dbReference type="AlphaFoldDB" id="A0A8I1W6T5"/>
<evidence type="ECO:0000259" key="6">
    <source>
        <dbReference type="Pfam" id="PF00881"/>
    </source>
</evidence>
<keyword evidence="5" id="KW-0521">NADP</keyword>
<dbReference type="Proteomes" id="UP000664658">
    <property type="component" value="Unassembled WGS sequence"/>
</dbReference>
<organism evidence="7 8">
    <name type="scientific">Plesiomonas shigelloides</name>
    <name type="common">Aeromonas shigelloides</name>
    <dbReference type="NCBI Taxonomy" id="703"/>
    <lineage>
        <taxon>Bacteria</taxon>
        <taxon>Pseudomonadati</taxon>
        <taxon>Pseudomonadota</taxon>
        <taxon>Gammaproteobacteria</taxon>
        <taxon>Enterobacterales</taxon>
        <taxon>Enterobacteriaceae</taxon>
        <taxon>Plesiomonas</taxon>
    </lineage>
</organism>
<evidence type="ECO:0000313" key="8">
    <source>
        <dbReference type="Proteomes" id="UP000664658"/>
    </source>
</evidence>
<evidence type="ECO:0000256" key="4">
    <source>
        <dbReference type="ARBA" id="ARBA00023002"/>
    </source>
</evidence>
<dbReference type="Gene3D" id="3.40.109.10">
    <property type="entry name" value="NADH Oxidase"/>
    <property type="match status" value="1"/>
</dbReference>
<dbReference type="GO" id="GO:0052873">
    <property type="term" value="F:FMN reductase (NADPH) activity"/>
    <property type="evidence" value="ECO:0007669"/>
    <property type="project" value="UniProtKB-EC"/>
</dbReference>
<proteinExistence type="inferred from homology"/>
<protein>
    <submittedName>
        <fullName evidence="7">Oxygen-insensitive NADPH nitroreductase</fullName>
        <ecNumber evidence="7">1.5.1.38</ecNumber>
    </submittedName>
</protein>
<evidence type="ECO:0000256" key="5">
    <source>
        <dbReference type="PIRNR" id="PIRNR005426"/>
    </source>
</evidence>
<dbReference type="InterPro" id="IPR016446">
    <property type="entry name" value="Flavin_OxRdtase_Frp"/>
</dbReference>
<evidence type="ECO:0000313" key="7">
    <source>
        <dbReference type="EMBL" id="MBO1107105.1"/>
    </source>
</evidence>
<dbReference type="PANTHER" id="PTHR43425:SF2">
    <property type="entry name" value="OXYGEN-INSENSITIVE NADPH NITROREDUCTASE"/>
    <property type="match status" value="1"/>
</dbReference>
<keyword evidence="2 5" id="KW-0285">Flavoprotein</keyword>
<evidence type="ECO:0000256" key="1">
    <source>
        <dbReference type="ARBA" id="ARBA00008366"/>
    </source>
</evidence>
<dbReference type="EMBL" id="JAFNAA010000002">
    <property type="protein sequence ID" value="MBO1107105.1"/>
    <property type="molecule type" value="Genomic_DNA"/>
</dbReference>
<comment type="similarity">
    <text evidence="1 5">Belongs to the flavin oxidoreductase frp family.</text>
</comment>
<dbReference type="InterPro" id="IPR000415">
    <property type="entry name" value="Nitroreductase-like"/>
</dbReference>
<accession>A0A8I1W6T5</accession>
<gene>
    <name evidence="7" type="primary">nfsA</name>
    <name evidence="7" type="ORF">J2R62_02515</name>
</gene>
<sequence length="240" mass="26915">MTPTIDLICSHRSIRQFTDLPISPEQLHAIIDSARAASSSSFLQLVSIIRITDPALRQQLVKLSGEQAYVAQAAEFLVFCADFNRNQQIYPQAQLGFAEQLLTGSIDVALMGQNALLAAESLGMGGVFIGGLRNHIQAVTDLLHLPQHVLPLFGLCLGYPAQEPQQKPRLPASIMLHENQYQPLDSTKLAQYDAEMEHYYQSRGSNLKQQNWSQHICSTLSKESRPFMLDYLHRQGWITR</sequence>
<keyword evidence="3 5" id="KW-0288">FMN</keyword>
<dbReference type="RefSeq" id="WP_207541573.1">
    <property type="nucleotide sequence ID" value="NZ_JAFNAA010000002.1"/>
</dbReference>